<comment type="caution">
    <text evidence="1">The sequence shown here is derived from an EMBL/GenBank/DDBJ whole genome shotgun (WGS) entry which is preliminary data.</text>
</comment>
<organism evidence="1 2">
    <name type="scientific">Rhynchophorus ferrugineus</name>
    <name type="common">Red palm weevil</name>
    <name type="synonym">Curculio ferrugineus</name>
    <dbReference type="NCBI Taxonomy" id="354439"/>
    <lineage>
        <taxon>Eukaryota</taxon>
        <taxon>Metazoa</taxon>
        <taxon>Ecdysozoa</taxon>
        <taxon>Arthropoda</taxon>
        <taxon>Hexapoda</taxon>
        <taxon>Insecta</taxon>
        <taxon>Pterygota</taxon>
        <taxon>Neoptera</taxon>
        <taxon>Endopterygota</taxon>
        <taxon>Coleoptera</taxon>
        <taxon>Polyphaga</taxon>
        <taxon>Cucujiformia</taxon>
        <taxon>Curculionidae</taxon>
        <taxon>Dryophthorinae</taxon>
        <taxon>Rhynchophorus</taxon>
    </lineage>
</organism>
<name>A0A834ILQ3_RHYFE</name>
<dbReference type="EMBL" id="JAACXV010000116">
    <property type="protein sequence ID" value="KAF7283374.1"/>
    <property type="molecule type" value="Genomic_DNA"/>
</dbReference>
<sequence>MPQVCEAEEWGVRYPVETGLPLSPRRLRDPGPVWSLRSRFPIGRASLRATGTGTGSRRVRANDDTRKAKGFIVSRSCPPSSPLHVPLPFLFALSSFLGFFDGRGWSFCRTGSNGAPISPTERMKESVGWGREPL</sequence>
<dbReference type="Proteomes" id="UP000625711">
    <property type="component" value="Unassembled WGS sequence"/>
</dbReference>
<reference evidence="1" key="1">
    <citation type="submission" date="2020-08" db="EMBL/GenBank/DDBJ databases">
        <title>Genome sequencing and assembly of the red palm weevil Rhynchophorus ferrugineus.</title>
        <authorList>
            <person name="Dias G.B."/>
            <person name="Bergman C.M."/>
            <person name="Manee M."/>
        </authorList>
    </citation>
    <scope>NUCLEOTIDE SEQUENCE</scope>
    <source>
        <strain evidence="1">AA-2017</strain>
        <tissue evidence="1">Whole larva</tissue>
    </source>
</reference>
<evidence type="ECO:0000313" key="2">
    <source>
        <dbReference type="Proteomes" id="UP000625711"/>
    </source>
</evidence>
<dbReference type="AlphaFoldDB" id="A0A834ILQ3"/>
<gene>
    <name evidence="1" type="ORF">GWI33_000879</name>
</gene>
<evidence type="ECO:0000313" key="1">
    <source>
        <dbReference type="EMBL" id="KAF7283374.1"/>
    </source>
</evidence>
<proteinExistence type="predicted"/>
<keyword evidence="2" id="KW-1185">Reference proteome</keyword>
<protein>
    <submittedName>
        <fullName evidence="1">Uncharacterized protein</fullName>
    </submittedName>
</protein>
<accession>A0A834ILQ3</accession>